<sequence>MSLCGTESPLRLESLLKRNSEMRRQLANESNSLCTQMTASRLVMYWLFVQVLELRHIDDLDSPAVQKVLKQAESRYQAASRTYQTAVRSDALLANLK</sequence>
<accession>A0A517MTF3</accession>
<dbReference type="KEGG" id="amob:HG15A2_14380"/>
<protein>
    <submittedName>
        <fullName evidence="1">Uncharacterized protein</fullName>
    </submittedName>
</protein>
<dbReference type="AlphaFoldDB" id="A0A517MTF3"/>
<organism evidence="1 2">
    <name type="scientific">Adhaeretor mobilis</name>
    <dbReference type="NCBI Taxonomy" id="1930276"/>
    <lineage>
        <taxon>Bacteria</taxon>
        <taxon>Pseudomonadati</taxon>
        <taxon>Planctomycetota</taxon>
        <taxon>Planctomycetia</taxon>
        <taxon>Pirellulales</taxon>
        <taxon>Lacipirellulaceae</taxon>
        <taxon>Adhaeretor</taxon>
    </lineage>
</organism>
<evidence type="ECO:0000313" key="1">
    <source>
        <dbReference type="EMBL" id="QDS98165.1"/>
    </source>
</evidence>
<gene>
    <name evidence="1" type="ORF">HG15A2_14380</name>
</gene>
<reference evidence="1 2" key="1">
    <citation type="submission" date="2019-02" db="EMBL/GenBank/DDBJ databases">
        <title>Deep-cultivation of Planctomycetes and their phenomic and genomic characterization uncovers novel biology.</title>
        <authorList>
            <person name="Wiegand S."/>
            <person name="Jogler M."/>
            <person name="Boedeker C."/>
            <person name="Pinto D."/>
            <person name="Vollmers J."/>
            <person name="Rivas-Marin E."/>
            <person name="Kohn T."/>
            <person name="Peeters S.H."/>
            <person name="Heuer A."/>
            <person name="Rast P."/>
            <person name="Oberbeckmann S."/>
            <person name="Bunk B."/>
            <person name="Jeske O."/>
            <person name="Meyerdierks A."/>
            <person name="Storesund J.E."/>
            <person name="Kallscheuer N."/>
            <person name="Luecker S."/>
            <person name="Lage O.M."/>
            <person name="Pohl T."/>
            <person name="Merkel B.J."/>
            <person name="Hornburger P."/>
            <person name="Mueller R.-W."/>
            <person name="Bruemmer F."/>
            <person name="Labrenz M."/>
            <person name="Spormann A.M."/>
            <person name="Op den Camp H."/>
            <person name="Overmann J."/>
            <person name="Amann R."/>
            <person name="Jetten M.S.M."/>
            <person name="Mascher T."/>
            <person name="Medema M.H."/>
            <person name="Devos D.P."/>
            <person name="Kaster A.-K."/>
            <person name="Ovreas L."/>
            <person name="Rohde M."/>
            <person name="Galperin M.Y."/>
            <person name="Jogler C."/>
        </authorList>
    </citation>
    <scope>NUCLEOTIDE SEQUENCE [LARGE SCALE GENOMIC DNA]</scope>
    <source>
        <strain evidence="1 2">HG15A2</strain>
    </source>
</reference>
<keyword evidence="2" id="KW-1185">Reference proteome</keyword>
<name>A0A517MTF3_9BACT</name>
<evidence type="ECO:0000313" key="2">
    <source>
        <dbReference type="Proteomes" id="UP000319852"/>
    </source>
</evidence>
<dbReference type="Proteomes" id="UP000319852">
    <property type="component" value="Chromosome"/>
</dbReference>
<dbReference type="EMBL" id="CP036263">
    <property type="protein sequence ID" value="QDS98165.1"/>
    <property type="molecule type" value="Genomic_DNA"/>
</dbReference>
<proteinExistence type="predicted"/>